<name>A0AAE0ADJ9_9ROSI</name>
<accession>A0AAE0ADJ9</accession>
<evidence type="ECO:0000313" key="2">
    <source>
        <dbReference type="Proteomes" id="UP001281410"/>
    </source>
</evidence>
<dbReference type="AlphaFoldDB" id="A0AAE0ADJ9"/>
<keyword evidence="2" id="KW-1185">Reference proteome</keyword>
<comment type="caution">
    <text evidence="1">The sequence shown here is derived from an EMBL/GenBank/DDBJ whole genome shotgun (WGS) entry which is preliminary data.</text>
</comment>
<protein>
    <submittedName>
        <fullName evidence="1">Uncharacterized protein</fullName>
    </submittedName>
</protein>
<organism evidence="1 2">
    <name type="scientific">Dipteronia sinensis</name>
    <dbReference type="NCBI Taxonomy" id="43782"/>
    <lineage>
        <taxon>Eukaryota</taxon>
        <taxon>Viridiplantae</taxon>
        <taxon>Streptophyta</taxon>
        <taxon>Embryophyta</taxon>
        <taxon>Tracheophyta</taxon>
        <taxon>Spermatophyta</taxon>
        <taxon>Magnoliopsida</taxon>
        <taxon>eudicotyledons</taxon>
        <taxon>Gunneridae</taxon>
        <taxon>Pentapetalae</taxon>
        <taxon>rosids</taxon>
        <taxon>malvids</taxon>
        <taxon>Sapindales</taxon>
        <taxon>Sapindaceae</taxon>
        <taxon>Hippocastanoideae</taxon>
        <taxon>Acereae</taxon>
        <taxon>Dipteronia</taxon>
    </lineage>
</organism>
<dbReference type="Proteomes" id="UP001281410">
    <property type="component" value="Unassembled WGS sequence"/>
</dbReference>
<reference evidence="1" key="1">
    <citation type="journal article" date="2023" name="Plant J.">
        <title>Genome sequences and population genomics provide insights into the demographic history, inbreeding, and mutation load of two 'living fossil' tree species of Dipteronia.</title>
        <authorList>
            <person name="Feng Y."/>
            <person name="Comes H.P."/>
            <person name="Chen J."/>
            <person name="Zhu S."/>
            <person name="Lu R."/>
            <person name="Zhang X."/>
            <person name="Li P."/>
            <person name="Qiu J."/>
            <person name="Olsen K.M."/>
            <person name="Qiu Y."/>
        </authorList>
    </citation>
    <scope>NUCLEOTIDE SEQUENCE</scope>
    <source>
        <strain evidence="1">NBL</strain>
    </source>
</reference>
<feature type="non-terminal residue" evidence="1">
    <location>
        <position position="1"/>
    </location>
</feature>
<evidence type="ECO:0000313" key="1">
    <source>
        <dbReference type="EMBL" id="KAK3211347.1"/>
    </source>
</evidence>
<gene>
    <name evidence="1" type="ORF">Dsin_016053</name>
</gene>
<proteinExistence type="predicted"/>
<dbReference type="EMBL" id="JANJYJ010000005">
    <property type="protein sequence ID" value="KAK3211347.1"/>
    <property type="molecule type" value="Genomic_DNA"/>
</dbReference>
<sequence length="146" mass="16002">KKTNSKILTLHPVFSSHTQIGSLSLVSSHLNTFACRSVSLPPIVVDQSSSAAGRRPVITRSSCTRKARRLLFPIEKFLVLWSVNFRRSVAVRPLLVTSSGRSSSDASIFSVAPGFLLLWSGFGSIKETGTAVEYFHGAMKNFKNFN</sequence>